<dbReference type="PANTHER" id="PTHR45947">
    <property type="entry name" value="SULFOQUINOVOSYL TRANSFERASE SQD2"/>
    <property type="match status" value="1"/>
</dbReference>
<evidence type="ECO:0008006" key="2">
    <source>
        <dbReference type="Google" id="ProtNLM"/>
    </source>
</evidence>
<accession>A0A381TIZ7</accession>
<protein>
    <recommendedName>
        <fullName evidence="2">Glycosyl transferase family 1 domain-containing protein</fullName>
    </recommendedName>
</protein>
<evidence type="ECO:0000313" key="1">
    <source>
        <dbReference type="EMBL" id="SVA13943.1"/>
    </source>
</evidence>
<dbReference type="InterPro" id="IPR050194">
    <property type="entry name" value="Glycosyltransferase_grp1"/>
</dbReference>
<dbReference type="PANTHER" id="PTHR45947:SF3">
    <property type="entry name" value="SULFOQUINOVOSYL TRANSFERASE SQD2"/>
    <property type="match status" value="1"/>
</dbReference>
<dbReference type="EMBL" id="UINC01004386">
    <property type="protein sequence ID" value="SVA13943.1"/>
    <property type="molecule type" value="Genomic_DNA"/>
</dbReference>
<sequence length="376" mass="41905">VSTKSLKQIRLLYLVSNLGTSGPTNQLYNLIYHLSPNLFETTLVTLSPEPSLSSWNKFQSLRLKMHSLGLSRVSGVMLNNVHLHRLLNAFCPDIIHSQGIRSDYLNSRLNQFPNRVATQRNNPLIDYPLLYGKISGQLMANFHLRLLKHIPQVITCSQSISETNNQLGLRSSFISNGIRYTPNHRESERKEKLALRIELGLPASGMLFVWAGPVIPRKMPETAISAFNSLPTNNDIYLCLLGDGPLQASCVRATRSKNVIFRGHVNNVGDYLNAADGFISTSLSEGMPNSVLESLAYGVPVILSDIAPHQEILSYSNKAGVLYPLRDAKKLAEVIQNSNFTKKHSDAARSIITKHLNSKTMSTNYQNLYFALMKNS</sequence>
<name>A0A381TIZ7_9ZZZZ</name>
<dbReference type="Pfam" id="PF13692">
    <property type="entry name" value="Glyco_trans_1_4"/>
    <property type="match status" value="1"/>
</dbReference>
<dbReference type="GO" id="GO:0016757">
    <property type="term" value="F:glycosyltransferase activity"/>
    <property type="evidence" value="ECO:0007669"/>
    <property type="project" value="TreeGrafter"/>
</dbReference>
<proteinExistence type="predicted"/>
<dbReference type="AlphaFoldDB" id="A0A381TIZ7"/>
<reference evidence="1" key="1">
    <citation type="submission" date="2018-05" db="EMBL/GenBank/DDBJ databases">
        <authorList>
            <person name="Lanie J.A."/>
            <person name="Ng W.-L."/>
            <person name="Kazmierczak K.M."/>
            <person name="Andrzejewski T.M."/>
            <person name="Davidsen T.M."/>
            <person name="Wayne K.J."/>
            <person name="Tettelin H."/>
            <person name="Glass J.I."/>
            <person name="Rusch D."/>
            <person name="Podicherti R."/>
            <person name="Tsui H.-C.T."/>
            <person name="Winkler M.E."/>
        </authorList>
    </citation>
    <scope>NUCLEOTIDE SEQUENCE</scope>
</reference>
<organism evidence="1">
    <name type="scientific">marine metagenome</name>
    <dbReference type="NCBI Taxonomy" id="408172"/>
    <lineage>
        <taxon>unclassified sequences</taxon>
        <taxon>metagenomes</taxon>
        <taxon>ecological metagenomes</taxon>
    </lineage>
</organism>
<dbReference type="Gene3D" id="3.40.50.2000">
    <property type="entry name" value="Glycogen Phosphorylase B"/>
    <property type="match status" value="2"/>
</dbReference>
<gene>
    <name evidence="1" type="ORF">METZ01_LOCUS66797</name>
</gene>
<feature type="non-terminal residue" evidence="1">
    <location>
        <position position="1"/>
    </location>
</feature>
<dbReference type="SUPFAM" id="SSF53756">
    <property type="entry name" value="UDP-Glycosyltransferase/glycogen phosphorylase"/>
    <property type="match status" value="1"/>
</dbReference>